<feature type="signal peptide" evidence="13">
    <location>
        <begin position="1"/>
        <end position="20"/>
    </location>
</feature>
<evidence type="ECO:0000256" key="2">
    <source>
        <dbReference type="ARBA" id="ARBA00004247"/>
    </source>
</evidence>
<evidence type="ECO:0000256" key="5">
    <source>
        <dbReference type="ARBA" id="ARBA00022475"/>
    </source>
</evidence>
<feature type="compositionally biased region" description="Basic and acidic residues" evidence="12">
    <location>
        <begin position="246"/>
        <end position="259"/>
    </location>
</feature>
<keyword evidence="9" id="KW-0564">Palmitate</keyword>
<evidence type="ECO:0000256" key="8">
    <source>
        <dbReference type="ARBA" id="ARBA00022813"/>
    </source>
</evidence>
<gene>
    <name evidence="15" type="ORF">Q5P01_017941</name>
</gene>
<keyword evidence="13" id="KW-0732">Signal</keyword>
<evidence type="ECO:0000256" key="4">
    <source>
        <dbReference type="ARBA" id="ARBA00014269"/>
    </source>
</evidence>
<evidence type="ECO:0000256" key="3">
    <source>
        <dbReference type="ARBA" id="ARBA00004496"/>
    </source>
</evidence>
<evidence type="ECO:0000256" key="6">
    <source>
        <dbReference type="ARBA" id="ARBA00022490"/>
    </source>
</evidence>
<sequence>MKWLRTNILCFLTISGLLTGQSVPLPDLLSVEQDSDIQQKAFYLPIEITNRPFTNALLNPASEEYQTMYNEVSYLLSGIYNCLDINQCPTNRFYGGVSTMTFSPGSVIANATVIFNTMSINPSIIHIYFVINANTVQPQTLQLNLDYTTSKTHSVTHSSSSCPSSVINVSACSYNHYHNHDSTNYNHKNTNYDHDNTNYDHDNTNYDHDNTNYDHDNTIYNHKNTNYNHDNTNYNHDNTNYNHDNTNYDHDNTNYDHDNTNYNHDNTNYNHKNTNYNHDNTNYNHDNTNYNNDNTNYNHDNTNYNNDNTNYNNDNTNYNHDNTNYNNDNTDNTNFNHKNTNT</sequence>
<keyword evidence="5" id="KW-1003">Cell membrane</keyword>
<dbReference type="InterPro" id="IPR000082">
    <property type="entry name" value="SEA_dom"/>
</dbReference>
<dbReference type="GO" id="GO:0005737">
    <property type="term" value="C:cytoplasm"/>
    <property type="evidence" value="ECO:0007669"/>
    <property type="project" value="UniProtKB-SubCell"/>
</dbReference>
<dbReference type="GO" id="GO:0016324">
    <property type="term" value="C:apical plasma membrane"/>
    <property type="evidence" value="ECO:0007669"/>
    <property type="project" value="UniProtKB-SubCell"/>
</dbReference>
<evidence type="ECO:0000256" key="7">
    <source>
        <dbReference type="ARBA" id="ARBA00022553"/>
    </source>
</evidence>
<dbReference type="Proteomes" id="UP001187415">
    <property type="component" value="Unassembled WGS sequence"/>
</dbReference>
<evidence type="ECO:0000256" key="11">
    <source>
        <dbReference type="ARBA" id="ARBA00023288"/>
    </source>
</evidence>
<feature type="compositionally biased region" description="Low complexity" evidence="12">
    <location>
        <begin position="260"/>
        <end position="342"/>
    </location>
</feature>
<feature type="domain" description="SEA" evidence="14">
    <location>
        <begin position="38"/>
        <end position="161"/>
    </location>
</feature>
<evidence type="ECO:0000313" key="15">
    <source>
        <dbReference type="EMBL" id="KAK2830010.1"/>
    </source>
</evidence>
<proteinExistence type="predicted"/>
<keyword evidence="16" id="KW-1185">Reference proteome</keyword>
<dbReference type="GO" id="GO:0005634">
    <property type="term" value="C:nucleus"/>
    <property type="evidence" value="ECO:0007669"/>
    <property type="project" value="UniProtKB-SubCell"/>
</dbReference>
<dbReference type="EMBL" id="JAUPFM010000014">
    <property type="protein sequence ID" value="KAK2830010.1"/>
    <property type="molecule type" value="Genomic_DNA"/>
</dbReference>
<dbReference type="PROSITE" id="PS50024">
    <property type="entry name" value="SEA"/>
    <property type="match status" value="1"/>
</dbReference>
<keyword evidence="8" id="KW-0068">Autocatalytic cleavage</keyword>
<keyword evidence="10" id="KW-0539">Nucleus</keyword>
<dbReference type="PANTHER" id="PTHR10006">
    <property type="entry name" value="MUCIN-1-RELATED"/>
    <property type="match status" value="1"/>
</dbReference>
<organism evidence="15 16">
    <name type="scientific">Channa striata</name>
    <name type="common">Snakehead murrel</name>
    <name type="synonym">Ophicephalus striatus</name>
    <dbReference type="NCBI Taxonomy" id="64152"/>
    <lineage>
        <taxon>Eukaryota</taxon>
        <taxon>Metazoa</taxon>
        <taxon>Chordata</taxon>
        <taxon>Craniata</taxon>
        <taxon>Vertebrata</taxon>
        <taxon>Euteleostomi</taxon>
        <taxon>Actinopterygii</taxon>
        <taxon>Neopterygii</taxon>
        <taxon>Teleostei</taxon>
        <taxon>Neoteleostei</taxon>
        <taxon>Acanthomorphata</taxon>
        <taxon>Anabantaria</taxon>
        <taxon>Anabantiformes</taxon>
        <taxon>Channoidei</taxon>
        <taxon>Channidae</taxon>
        <taxon>Channa</taxon>
    </lineage>
</organism>
<dbReference type="AlphaFoldDB" id="A0AA88M3W1"/>
<evidence type="ECO:0000256" key="10">
    <source>
        <dbReference type="ARBA" id="ARBA00023242"/>
    </source>
</evidence>
<feature type="chain" id="PRO_5041672118" description="Mucin-1" evidence="13">
    <location>
        <begin position="21"/>
        <end position="342"/>
    </location>
</feature>
<accession>A0AA88M3W1</accession>
<evidence type="ECO:0000256" key="9">
    <source>
        <dbReference type="ARBA" id="ARBA00023139"/>
    </source>
</evidence>
<comment type="caution">
    <text evidence="15">The sequence shown here is derived from an EMBL/GenBank/DDBJ whole genome shotgun (WGS) entry which is preliminary data.</text>
</comment>
<reference evidence="15" key="1">
    <citation type="submission" date="2023-07" db="EMBL/GenBank/DDBJ databases">
        <title>Chromosome-level Genome Assembly of Striped Snakehead (Channa striata).</title>
        <authorList>
            <person name="Liu H."/>
        </authorList>
    </citation>
    <scope>NUCLEOTIDE SEQUENCE</scope>
    <source>
        <strain evidence="15">Gz</strain>
        <tissue evidence="15">Muscle</tissue>
    </source>
</reference>
<dbReference type="PANTHER" id="PTHR10006:SF19">
    <property type="entry name" value="MUCIN-1"/>
    <property type="match status" value="1"/>
</dbReference>
<comment type="subcellular location">
    <subcellularLocation>
        <location evidence="2">Apical cell membrane</location>
        <topology evidence="2">Single-pass type I membrane protein</topology>
    </subcellularLocation>
    <subcellularLocation>
        <location evidence="3">Cytoplasm</location>
    </subcellularLocation>
    <subcellularLocation>
        <location evidence="1">Nucleus</location>
    </subcellularLocation>
</comment>
<evidence type="ECO:0000256" key="12">
    <source>
        <dbReference type="SAM" id="MobiDB-lite"/>
    </source>
</evidence>
<keyword evidence="11" id="KW-0449">Lipoprotein</keyword>
<evidence type="ECO:0000259" key="14">
    <source>
        <dbReference type="PROSITE" id="PS50024"/>
    </source>
</evidence>
<feature type="compositionally biased region" description="Low complexity" evidence="12">
    <location>
        <begin position="218"/>
        <end position="245"/>
    </location>
</feature>
<evidence type="ECO:0000256" key="13">
    <source>
        <dbReference type="SAM" id="SignalP"/>
    </source>
</evidence>
<keyword evidence="5" id="KW-0472">Membrane</keyword>
<evidence type="ECO:0000256" key="1">
    <source>
        <dbReference type="ARBA" id="ARBA00004123"/>
    </source>
</evidence>
<feature type="region of interest" description="Disordered" evidence="12">
    <location>
        <begin position="215"/>
        <end position="342"/>
    </location>
</feature>
<dbReference type="InterPro" id="IPR036364">
    <property type="entry name" value="SEA_dom_sf"/>
</dbReference>
<keyword evidence="7" id="KW-0597">Phosphoprotein</keyword>
<keyword evidence="6" id="KW-0963">Cytoplasm</keyword>
<evidence type="ECO:0000313" key="16">
    <source>
        <dbReference type="Proteomes" id="UP001187415"/>
    </source>
</evidence>
<dbReference type="SUPFAM" id="SSF82671">
    <property type="entry name" value="SEA domain"/>
    <property type="match status" value="1"/>
</dbReference>
<protein>
    <recommendedName>
        <fullName evidence="4">Mucin-1</fullName>
    </recommendedName>
</protein>
<name>A0AA88M3W1_CHASR</name>